<name>A0A5J4WQN8_9EUKA</name>
<dbReference type="EMBL" id="SNRW01001438">
    <property type="protein sequence ID" value="KAA6396389.1"/>
    <property type="molecule type" value="Genomic_DNA"/>
</dbReference>
<reference evidence="1 2" key="1">
    <citation type="submission" date="2019-03" db="EMBL/GenBank/DDBJ databases">
        <title>Single cell metagenomics reveals metabolic interactions within the superorganism composed of flagellate Streblomastix strix and complex community of Bacteroidetes bacteria on its surface.</title>
        <authorList>
            <person name="Treitli S.C."/>
            <person name="Kolisko M."/>
            <person name="Husnik F."/>
            <person name="Keeling P."/>
            <person name="Hampl V."/>
        </authorList>
    </citation>
    <scope>NUCLEOTIDE SEQUENCE [LARGE SCALE GENOMIC DNA]</scope>
    <source>
        <strain evidence="1">ST1C</strain>
    </source>
</reference>
<evidence type="ECO:0000313" key="2">
    <source>
        <dbReference type="Proteomes" id="UP000324800"/>
    </source>
</evidence>
<evidence type="ECO:0000313" key="1">
    <source>
        <dbReference type="EMBL" id="KAA6396389.1"/>
    </source>
</evidence>
<comment type="caution">
    <text evidence="1">The sequence shown here is derived from an EMBL/GenBank/DDBJ whole genome shotgun (WGS) entry which is preliminary data.</text>
</comment>
<accession>A0A5J4WQN8</accession>
<sequence>MLKRQDTEHFHWSMEQIEEEGGIEEIETHLINKGNGSDNNIRLNTRRTKYDFLYIFINRANPIPQWY</sequence>
<dbReference type="Proteomes" id="UP000324800">
    <property type="component" value="Unassembled WGS sequence"/>
</dbReference>
<gene>
    <name evidence="1" type="ORF">EZS28_008085</name>
</gene>
<organism evidence="1 2">
    <name type="scientific">Streblomastix strix</name>
    <dbReference type="NCBI Taxonomy" id="222440"/>
    <lineage>
        <taxon>Eukaryota</taxon>
        <taxon>Metamonada</taxon>
        <taxon>Preaxostyla</taxon>
        <taxon>Oxymonadida</taxon>
        <taxon>Streblomastigidae</taxon>
        <taxon>Streblomastix</taxon>
    </lineage>
</organism>
<protein>
    <submittedName>
        <fullName evidence="1">Uncharacterized protein</fullName>
    </submittedName>
</protein>
<dbReference type="AlphaFoldDB" id="A0A5J4WQN8"/>
<proteinExistence type="predicted"/>